<evidence type="ECO:0000256" key="11">
    <source>
        <dbReference type="PIRSR" id="PIRSR036565-2"/>
    </source>
</evidence>
<dbReference type="InterPro" id="IPR047213">
    <property type="entry name" value="TPP_PYR_PDC_IPDC-like"/>
</dbReference>
<dbReference type="CDD" id="cd07038">
    <property type="entry name" value="TPP_PYR_PDC_IPDC_like"/>
    <property type="match status" value="1"/>
</dbReference>
<evidence type="ECO:0000256" key="8">
    <source>
        <dbReference type="ARBA" id="ARBA00022842"/>
    </source>
</evidence>
<dbReference type="PANTHER" id="PTHR43452">
    <property type="entry name" value="PYRUVATE DECARBOXYLASE"/>
    <property type="match status" value="1"/>
</dbReference>
<evidence type="ECO:0000256" key="6">
    <source>
        <dbReference type="ARBA" id="ARBA00022723"/>
    </source>
</evidence>
<dbReference type="CDD" id="cd02005">
    <property type="entry name" value="TPP_PDC_IPDC"/>
    <property type="match status" value="1"/>
</dbReference>
<keyword evidence="9 12" id="KW-0786">Thiamine pyrophosphate</keyword>
<dbReference type="Pfam" id="PF00205">
    <property type="entry name" value="TPP_enzyme_M"/>
    <property type="match status" value="1"/>
</dbReference>
<dbReference type="Pfam" id="PF02776">
    <property type="entry name" value="TPP_enzyme_N"/>
    <property type="match status" value="1"/>
</dbReference>
<dbReference type="InterPro" id="IPR029035">
    <property type="entry name" value="DHS-like_NAD/FAD-binding_dom"/>
</dbReference>
<comment type="cofactor">
    <cofactor evidence="11">
        <name>Mg(2+)</name>
        <dbReference type="ChEBI" id="CHEBI:18420"/>
    </cofactor>
    <text evidence="11">Binds 1 Mg(2+) per subunit.</text>
</comment>
<dbReference type="EC" id="4.1.1.1" evidence="4"/>
<gene>
    <name evidence="16" type="ORF">MBM_06853</name>
</gene>
<dbReference type="HOGENOM" id="CLU_013748_0_2_1"/>
<feature type="binding site" evidence="11">
    <location>
        <position position="490"/>
    </location>
    <ligand>
        <name>Mg(2+)</name>
        <dbReference type="ChEBI" id="CHEBI:18420"/>
    </ligand>
</feature>
<dbReference type="PIRSF" id="PIRSF036565">
    <property type="entry name" value="Pyruvt_ip_decrb"/>
    <property type="match status" value="1"/>
</dbReference>
<dbReference type="GO" id="GO:0000287">
    <property type="term" value="F:magnesium ion binding"/>
    <property type="evidence" value="ECO:0007669"/>
    <property type="project" value="InterPro"/>
</dbReference>
<proteinExistence type="inferred from homology"/>
<dbReference type="AlphaFoldDB" id="K1WRR9"/>
<evidence type="ECO:0000259" key="14">
    <source>
        <dbReference type="Pfam" id="PF02775"/>
    </source>
</evidence>
<keyword evidence="17" id="KW-1185">Reference proteome</keyword>
<dbReference type="InterPro" id="IPR012110">
    <property type="entry name" value="PDC/IPDC-like"/>
</dbReference>
<evidence type="ECO:0000313" key="16">
    <source>
        <dbReference type="EMBL" id="EKD15092.1"/>
    </source>
</evidence>
<feature type="domain" description="Thiamine pyrophosphate enzyme TPP-binding" evidence="14">
    <location>
        <begin position="418"/>
        <end position="541"/>
    </location>
</feature>
<feature type="domain" description="Thiamine pyrophosphate enzyme N-terminal TPP-binding" evidence="15">
    <location>
        <begin position="24"/>
        <end position="128"/>
    </location>
</feature>
<evidence type="ECO:0000256" key="9">
    <source>
        <dbReference type="ARBA" id="ARBA00023052"/>
    </source>
</evidence>
<evidence type="ECO:0000256" key="7">
    <source>
        <dbReference type="ARBA" id="ARBA00022793"/>
    </source>
</evidence>
<evidence type="ECO:0000256" key="5">
    <source>
        <dbReference type="ARBA" id="ARBA00014422"/>
    </source>
</evidence>
<dbReference type="KEGG" id="mbe:MBM_06853"/>
<dbReference type="InterPro" id="IPR012000">
    <property type="entry name" value="Thiamin_PyroP_enz_cen_dom"/>
</dbReference>
<keyword evidence="6 11" id="KW-0479">Metal-binding</keyword>
<dbReference type="GO" id="GO:0000949">
    <property type="term" value="P:aromatic amino acid family catabolic process to alcohol via Ehrlich pathway"/>
    <property type="evidence" value="ECO:0007669"/>
    <property type="project" value="TreeGrafter"/>
</dbReference>
<dbReference type="GeneID" id="18762788"/>
<dbReference type="InterPro" id="IPR011766">
    <property type="entry name" value="TPP_enzyme_TPP-bd"/>
</dbReference>
<evidence type="ECO:0000256" key="12">
    <source>
        <dbReference type="RuleBase" id="RU362132"/>
    </source>
</evidence>
<dbReference type="eggNOG" id="KOG1184">
    <property type="taxonomic scope" value="Eukaryota"/>
</dbReference>
<dbReference type="GO" id="GO:0030976">
    <property type="term" value="F:thiamine pyrophosphate binding"/>
    <property type="evidence" value="ECO:0007669"/>
    <property type="project" value="InterPro"/>
</dbReference>
<sequence length="583" mass="63996">MTSTPLGTKSPPDIRTLSLQSPIDVAEYLFIRLHQMGVRSVHGLPGDYNLVALDYLPKTGLKWVGNCNELNAGYAADGYARIKGISAIVTTFGVGELSAINAIAGAYSEHVPIVHIVGLPSTLSQRDGMLLHHTLGNGNFNVFFDMNKDISCAMAKLNDPQEAATLIDHTLQQCWLQSRPVYITLPTDIVQKKIEGERLKTPIDLHYPTNDTAMEDYVVEVVLKYLLTAKNPIILVDACAVRHRVLEEVHDLVEKTGLPVFVTPMGKGAVNETHPSYGGVYAGDGSQPAVQERVEASDLILTIGAIKSDFNTAGFTYKTSQLNTIDFHSNLIQVRYSQYPGVHMRGVLRKIINTIDVGKLSAVAGPNVINKVAENTDKSDTITQAWFWPRLGQFLKEDDIVVTETGTANFGIWETKFPQGVSAISQVLWGSIGYSVGACQGSALAARDAGEDRRTLLFVGDGSFQLTVQEVSTMIRLGLKPIIFVICNDGYTIERFIHGWDADYNDIQPWSYKDVVKVFGAPEGKARTYQVKTKDEVEALFTDEKFNSADVLQFVELYIPKDDAPRGLKLTAEAAAKNNARLA</sequence>
<keyword evidence="7" id="KW-0210">Decarboxylase</keyword>
<evidence type="ECO:0000259" key="15">
    <source>
        <dbReference type="Pfam" id="PF02776"/>
    </source>
</evidence>
<dbReference type="GO" id="GO:0004737">
    <property type="term" value="F:pyruvate decarboxylase activity"/>
    <property type="evidence" value="ECO:0007669"/>
    <property type="project" value="UniProtKB-EC"/>
</dbReference>
<accession>K1WRR9</accession>
<keyword evidence="8 11" id="KW-0460">Magnesium</keyword>
<dbReference type="PANTHER" id="PTHR43452:SF30">
    <property type="entry name" value="PYRUVATE DECARBOXYLASE ISOZYME 1-RELATED"/>
    <property type="match status" value="1"/>
</dbReference>
<protein>
    <recommendedName>
        <fullName evidence="5">Pyruvate decarboxylase</fullName>
        <ecNumber evidence="4">4.1.1.1</ecNumber>
    </recommendedName>
</protein>
<dbReference type="GO" id="GO:0005829">
    <property type="term" value="C:cytosol"/>
    <property type="evidence" value="ECO:0007669"/>
    <property type="project" value="TreeGrafter"/>
</dbReference>
<evidence type="ECO:0000256" key="10">
    <source>
        <dbReference type="ARBA" id="ARBA00023239"/>
    </source>
</evidence>
<reference evidence="16 17" key="1">
    <citation type="journal article" date="2012" name="BMC Genomics">
        <title>Sequencing the genome of Marssonina brunnea reveals fungus-poplar co-evolution.</title>
        <authorList>
            <person name="Zhu S."/>
            <person name="Cao Y.-Z."/>
            <person name="Jiang C."/>
            <person name="Tan B.-Y."/>
            <person name="Wang Z."/>
            <person name="Feng S."/>
            <person name="Zhang L."/>
            <person name="Su X.-H."/>
            <person name="Brejova B."/>
            <person name="Vinar T."/>
            <person name="Xu M."/>
            <person name="Wang M.-X."/>
            <person name="Zhang S.-G."/>
            <person name="Huang M.-R."/>
            <person name="Wu R."/>
            <person name="Zhou Y."/>
        </authorList>
    </citation>
    <scope>NUCLEOTIDE SEQUENCE [LARGE SCALE GENOMIC DNA]</scope>
    <source>
        <strain evidence="16 17">MB_m1</strain>
    </source>
</reference>
<dbReference type="Gene3D" id="3.40.50.1220">
    <property type="entry name" value="TPP-binding domain"/>
    <property type="match status" value="1"/>
</dbReference>
<comment type="catalytic activity">
    <reaction evidence="1">
        <text>a 2-oxocarboxylate + H(+) = an aldehyde + CO2</text>
        <dbReference type="Rhea" id="RHEA:11628"/>
        <dbReference type="ChEBI" id="CHEBI:15378"/>
        <dbReference type="ChEBI" id="CHEBI:16526"/>
        <dbReference type="ChEBI" id="CHEBI:17478"/>
        <dbReference type="ChEBI" id="CHEBI:35179"/>
        <dbReference type="EC" id="4.1.1.1"/>
    </reaction>
</comment>
<dbReference type="Gene3D" id="3.40.50.970">
    <property type="match status" value="2"/>
</dbReference>
<organism evidence="16 17">
    <name type="scientific">Marssonina brunnea f. sp. multigermtubi (strain MB_m1)</name>
    <name type="common">Marssonina leaf spot fungus</name>
    <dbReference type="NCBI Taxonomy" id="1072389"/>
    <lineage>
        <taxon>Eukaryota</taxon>
        <taxon>Fungi</taxon>
        <taxon>Dikarya</taxon>
        <taxon>Ascomycota</taxon>
        <taxon>Pezizomycotina</taxon>
        <taxon>Leotiomycetes</taxon>
        <taxon>Helotiales</taxon>
        <taxon>Drepanopezizaceae</taxon>
        <taxon>Drepanopeziza</taxon>
    </lineage>
</organism>
<dbReference type="InParanoid" id="K1WRR9"/>
<dbReference type="OMA" id="IHGPEQR"/>
<dbReference type="OrthoDB" id="3970464at2759"/>
<name>K1WRR9_MARBU</name>
<dbReference type="EMBL" id="JH921443">
    <property type="protein sequence ID" value="EKD15092.1"/>
    <property type="molecule type" value="Genomic_DNA"/>
</dbReference>
<keyword evidence="10" id="KW-0456">Lyase</keyword>
<dbReference type="Proteomes" id="UP000006753">
    <property type="component" value="Unassembled WGS sequence"/>
</dbReference>
<dbReference type="SUPFAM" id="SSF52518">
    <property type="entry name" value="Thiamin diphosphate-binding fold (THDP-binding)"/>
    <property type="match status" value="2"/>
</dbReference>
<feature type="binding site" evidence="11">
    <location>
        <position position="461"/>
    </location>
    <ligand>
        <name>Mg(2+)</name>
        <dbReference type="ChEBI" id="CHEBI:18420"/>
    </ligand>
</feature>
<dbReference type="SUPFAM" id="SSF52467">
    <property type="entry name" value="DHS-like NAD/FAD-binding domain"/>
    <property type="match status" value="1"/>
</dbReference>
<dbReference type="FunFam" id="3.40.50.970:FF:000024">
    <property type="entry name" value="Pyruvate decarboxylase isozyme"/>
    <property type="match status" value="1"/>
</dbReference>
<feature type="domain" description="Thiamine pyrophosphate enzyme central" evidence="13">
    <location>
        <begin position="220"/>
        <end position="337"/>
    </location>
</feature>
<comment type="similarity">
    <text evidence="3 12">Belongs to the TPP enzyme family.</text>
</comment>
<evidence type="ECO:0000313" key="17">
    <source>
        <dbReference type="Proteomes" id="UP000006753"/>
    </source>
</evidence>
<dbReference type="FunFam" id="3.40.50.970:FF:000019">
    <property type="entry name" value="Pyruvate decarboxylase isozyme"/>
    <property type="match status" value="1"/>
</dbReference>
<dbReference type="InterPro" id="IPR029061">
    <property type="entry name" value="THDP-binding"/>
</dbReference>
<dbReference type="InterPro" id="IPR012001">
    <property type="entry name" value="Thiamin_PyroP_enz_TPP-bd_dom"/>
</dbReference>
<evidence type="ECO:0000256" key="1">
    <source>
        <dbReference type="ARBA" id="ARBA00001041"/>
    </source>
</evidence>
<dbReference type="Pfam" id="PF02775">
    <property type="entry name" value="TPP_enzyme_C"/>
    <property type="match status" value="1"/>
</dbReference>
<feature type="binding site" evidence="11">
    <location>
        <position position="488"/>
    </location>
    <ligand>
        <name>Mg(2+)</name>
        <dbReference type="ChEBI" id="CHEBI:18420"/>
    </ligand>
</feature>
<dbReference type="FunCoup" id="K1WRR9">
    <property type="interactions" value="898"/>
</dbReference>
<evidence type="ECO:0000256" key="2">
    <source>
        <dbReference type="ARBA" id="ARBA00001964"/>
    </source>
</evidence>
<evidence type="ECO:0000259" key="13">
    <source>
        <dbReference type="Pfam" id="PF00205"/>
    </source>
</evidence>
<evidence type="ECO:0000256" key="4">
    <source>
        <dbReference type="ARBA" id="ARBA00013202"/>
    </source>
</evidence>
<dbReference type="InterPro" id="IPR047214">
    <property type="entry name" value="TPP_PDC_IPDC"/>
</dbReference>
<evidence type="ECO:0000256" key="3">
    <source>
        <dbReference type="ARBA" id="ARBA00007812"/>
    </source>
</evidence>
<dbReference type="STRING" id="1072389.K1WRR9"/>
<dbReference type="GO" id="GO:0005634">
    <property type="term" value="C:nucleus"/>
    <property type="evidence" value="ECO:0007669"/>
    <property type="project" value="TreeGrafter"/>
</dbReference>
<comment type="cofactor">
    <cofactor evidence="2">
        <name>thiamine diphosphate</name>
        <dbReference type="ChEBI" id="CHEBI:58937"/>
    </cofactor>
</comment>